<sequence length="87" mass="9637">MTTTERLELRIPGEQKSQVEHAAALRGMTTSAFVRDAVIERTQEVIRAEREIRLNSEAWERFSAAIDAPGVPVAGLAELLTRKSVFG</sequence>
<accession>A0ABU1HXI0</accession>
<comment type="similarity">
    <text evidence="6">Belongs to the TacA antitoxin family.</text>
</comment>
<dbReference type="PANTHER" id="PTHR35401">
    <property type="entry name" value="COPG FAMILY HELIX-TURN-HELIX PROTEIN-RELATED-RELATED"/>
    <property type="match status" value="1"/>
</dbReference>
<keyword evidence="8" id="KW-1185">Reference proteome</keyword>
<organism evidence="7 8">
    <name type="scientific">Microbacterium foliorum</name>
    <dbReference type="NCBI Taxonomy" id="104336"/>
    <lineage>
        <taxon>Bacteria</taxon>
        <taxon>Bacillati</taxon>
        <taxon>Actinomycetota</taxon>
        <taxon>Actinomycetes</taxon>
        <taxon>Micrococcales</taxon>
        <taxon>Microbacteriaceae</taxon>
        <taxon>Microbacterium</taxon>
    </lineage>
</organism>
<keyword evidence="5" id="KW-0804">Transcription</keyword>
<dbReference type="InterPro" id="IPR010985">
    <property type="entry name" value="Ribbon_hlx_hlx"/>
</dbReference>
<evidence type="ECO:0000256" key="6">
    <source>
        <dbReference type="ARBA" id="ARBA00049988"/>
    </source>
</evidence>
<keyword evidence="1" id="KW-0678">Repressor</keyword>
<reference evidence="7 8" key="1">
    <citation type="submission" date="2023-08" db="EMBL/GenBank/DDBJ databases">
        <title>Functional and genomic diversity of the sorghum phyllosphere microbiome.</title>
        <authorList>
            <person name="Shade A."/>
        </authorList>
    </citation>
    <scope>NUCLEOTIDE SEQUENCE [LARGE SCALE GENOMIC DNA]</scope>
    <source>
        <strain evidence="7 8">SORGH_AS_0445</strain>
    </source>
</reference>
<evidence type="ECO:0000256" key="1">
    <source>
        <dbReference type="ARBA" id="ARBA00022491"/>
    </source>
</evidence>
<protein>
    <submittedName>
        <fullName evidence="7">Uncharacterized protein (DUF1778 family)</fullName>
    </submittedName>
</protein>
<evidence type="ECO:0000256" key="3">
    <source>
        <dbReference type="ARBA" id="ARBA00023015"/>
    </source>
</evidence>
<evidence type="ECO:0000256" key="2">
    <source>
        <dbReference type="ARBA" id="ARBA00022649"/>
    </source>
</evidence>
<keyword evidence="4" id="KW-0238">DNA-binding</keyword>
<dbReference type="EMBL" id="JAVIZQ010000001">
    <property type="protein sequence ID" value="MDR6143820.1"/>
    <property type="molecule type" value="Genomic_DNA"/>
</dbReference>
<keyword evidence="3" id="KW-0805">Transcription regulation</keyword>
<evidence type="ECO:0000256" key="4">
    <source>
        <dbReference type="ARBA" id="ARBA00023125"/>
    </source>
</evidence>
<dbReference type="RefSeq" id="WP_309693369.1">
    <property type="nucleotide sequence ID" value="NZ_JAVIZQ010000001.1"/>
</dbReference>
<dbReference type="Gene3D" id="1.20.5.780">
    <property type="entry name" value="Single helix bin"/>
    <property type="match status" value="1"/>
</dbReference>
<dbReference type="InterPro" id="IPR014795">
    <property type="entry name" value="TacA_1-like"/>
</dbReference>
<comment type="caution">
    <text evidence="7">The sequence shown here is derived from an EMBL/GenBank/DDBJ whole genome shotgun (WGS) entry which is preliminary data.</text>
</comment>
<dbReference type="Proteomes" id="UP001249291">
    <property type="component" value="Unassembled WGS sequence"/>
</dbReference>
<keyword evidence="2" id="KW-1277">Toxin-antitoxin system</keyword>
<dbReference type="SUPFAM" id="SSF47598">
    <property type="entry name" value="Ribbon-helix-helix"/>
    <property type="match status" value="1"/>
</dbReference>
<name>A0ABU1HXI0_9MICO</name>
<gene>
    <name evidence="7" type="ORF">QE375_003374</name>
</gene>
<evidence type="ECO:0000256" key="5">
    <source>
        <dbReference type="ARBA" id="ARBA00023163"/>
    </source>
</evidence>
<dbReference type="PANTHER" id="PTHR35401:SF1">
    <property type="entry name" value="CYTOPLASMIC PROTEIN"/>
    <property type="match status" value="1"/>
</dbReference>
<proteinExistence type="inferred from homology"/>
<evidence type="ECO:0000313" key="8">
    <source>
        <dbReference type="Proteomes" id="UP001249291"/>
    </source>
</evidence>
<evidence type="ECO:0000313" key="7">
    <source>
        <dbReference type="EMBL" id="MDR6143820.1"/>
    </source>
</evidence>
<dbReference type="Pfam" id="PF08681">
    <property type="entry name" value="TacA1"/>
    <property type="match status" value="1"/>
</dbReference>